<feature type="coiled-coil region" evidence="1">
    <location>
        <begin position="13"/>
        <end position="65"/>
    </location>
</feature>
<dbReference type="AlphaFoldDB" id="A0A366EH49"/>
<accession>A0A366EH49</accession>
<protein>
    <submittedName>
        <fullName evidence="2">Uncharacterized protein</fullName>
    </submittedName>
</protein>
<dbReference type="Gene3D" id="1.20.5.1070">
    <property type="entry name" value="Head and neck region of the ectodomain of NDV fusion glycoprotein"/>
    <property type="match status" value="1"/>
</dbReference>
<keyword evidence="3" id="KW-1185">Reference proteome</keyword>
<dbReference type="RefSeq" id="WP_113867651.1">
    <property type="nucleotide sequence ID" value="NZ_BAABQN010000002.1"/>
</dbReference>
<dbReference type="EMBL" id="QNRI01000002">
    <property type="protein sequence ID" value="RBP00759.1"/>
    <property type="molecule type" value="Genomic_DNA"/>
</dbReference>
<proteinExistence type="predicted"/>
<evidence type="ECO:0000256" key="1">
    <source>
        <dbReference type="SAM" id="Coils"/>
    </source>
</evidence>
<comment type="caution">
    <text evidence="2">The sequence shown here is derived from an EMBL/GenBank/DDBJ whole genome shotgun (WGS) entry which is preliminary data.</text>
</comment>
<dbReference type="Proteomes" id="UP000252254">
    <property type="component" value="Unassembled WGS sequence"/>
</dbReference>
<evidence type="ECO:0000313" key="2">
    <source>
        <dbReference type="EMBL" id="RBP00759.1"/>
    </source>
</evidence>
<organism evidence="2 3">
    <name type="scientific">Paraliobacillus ryukyuensis</name>
    <dbReference type="NCBI Taxonomy" id="200904"/>
    <lineage>
        <taxon>Bacteria</taxon>
        <taxon>Bacillati</taxon>
        <taxon>Bacillota</taxon>
        <taxon>Bacilli</taxon>
        <taxon>Bacillales</taxon>
        <taxon>Bacillaceae</taxon>
        <taxon>Paraliobacillus</taxon>
    </lineage>
</organism>
<dbReference type="OrthoDB" id="2971300at2"/>
<keyword evidence="1" id="KW-0175">Coiled coil</keyword>
<name>A0A366EH49_9BACI</name>
<evidence type="ECO:0000313" key="3">
    <source>
        <dbReference type="Proteomes" id="UP000252254"/>
    </source>
</evidence>
<sequence>MENKEVNMILQAIRELSDKVDQNQASIQQLTQKVDQNHAELTKRMDRMEDKMDFIQHRVGEHDEEIYKLKRKFWNSY</sequence>
<gene>
    <name evidence="2" type="ORF">DES48_102527</name>
</gene>
<reference evidence="2 3" key="1">
    <citation type="submission" date="2018-06" db="EMBL/GenBank/DDBJ databases">
        <title>Genomic Encyclopedia of Type Strains, Phase IV (KMG-IV): sequencing the most valuable type-strain genomes for metagenomic binning, comparative biology and taxonomic classification.</title>
        <authorList>
            <person name="Goeker M."/>
        </authorList>
    </citation>
    <scope>NUCLEOTIDE SEQUENCE [LARGE SCALE GENOMIC DNA]</scope>
    <source>
        <strain evidence="2 3">DSM 15140</strain>
    </source>
</reference>